<feature type="compositionally biased region" description="Basic residues" evidence="1">
    <location>
        <begin position="1"/>
        <end position="12"/>
    </location>
</feature>
<dbReference type="EMBL" id="DWZD01000007">
    <property type="protein sequence ID" value="HJA78096.1"/>
    <property type="molecule type" value="Genomic_DNA"/>
</dbReference>
<evidence type="ECO:0000313" key="3">
    <source>
        <dbReference type="Proteomes" id="UP000823821"/>
    </source>
</evidence>
<feature type="region of interest" description="Disordered" evidence="1">
    <location>
        <begin position="1"/>
        <end position="114"/>
    </location>
</feature>
<protein>
    <submittedName>
        <fullName evidence="2">Uncharacterized protein</fullName>
    </submittedName>
</protein>
<organism evidence="2 3">
    <name type="scientific">Candidatus Desulfovibrio intestinavium</name>
    <dbReference type="NCBI Taxonomy" id="2838534"/>
    <lineage>
        <taxon>Bacteria</taxon>
        <taxon>Pseudomonadati</taxon>
        <taxon>Thermodesulfobacteriota</taxon>
        <taxon>Desulfovibrionia</taxon>
        <taxon>Desulfovibrionales</taxon>
        <taxon>Desulfovibrionaceae</taxon>
        <taxon>Desulfovibrio</taxon>
    </lineage>
</organism>
<accession>A0A9D2HJI0</accession>
<sequence>MSARKARKKVAAKGKQSSLHGQPWAFGSSDASKEALWQDGVGGETLQHRATGGRGKAIGNTASIEASLRREAADQKKREERKKRGGLGMSLDTDESVWRHETPTNMGRPDETLSIGSSRHTLRAFGGVESDDLSISVGPEITVKDRDNQGHFARSDEPDSAVGMGMRFSLDF</sequence>
<evidence type="ECO:0000313" key="2">
    <source>
        <dbReference type="EMBL" id="HJA78096.1"/>
    </source>
</evidence>
<reference evidence="2" key="1">
    <citation type="journal article" date="2021" name="PeerJ">
        <title>Extensive microbial diversity within the chicken gut microbiome revealed by metagenomics and culture.</title>
        <authorList>
            <person name="Gilroy R."/>
            <person name="Ravi A."/>
            <person name="Getino M."/>
            <person name="Pursley I."/>
            <person name="Horton D.L."/>
            <person name="Alikhan N.F."/>
            <person name="Baker D."/>
            <person name="Gharbi K."/>
            <person name="Hall N."/>
            <person name="Watson M."/>
            <person name="Adriaenssens E.M."/>
            <person name="Foster-Nyarko E."/>
            <person name="Jarju S."/>
            <person name="Secka A."/>
            <person name="Antonio M."/>
            <person name="Oren A."/>
            <person name="Chaudhuri R.R."/>
            <person name="La Ragione R."/>
            <person name="Hildebrand F."/>
            <person name="Pallen M.J."/>
        </authorList>
    </citation>
    <scope>NUCLEOTIDE SEQUENCE</scope>
    <source>
        <strain evidence="2">5032</strain>
    </source>
</reference>
<dbReference type="AlphaFoldDB" id="A0A9D2HJI0"/>
<gene>
    <name evidence="2" type="ORF">H9784_00785</name>
</gene>
<comment type="caution">
    <text evidence="2">The sequence shown here is derived from an EMBL/GenBank/DDBJ whole genome shotgun (WGS) entry which is preliminary data.</text>
</comment>
<proteinExistence type="predicted"/>
<evidence type="ECO:0000256" key="1">
    <source>
        <dbReference type="SAM" id="MobiDB-lite"/>
    </source>
</evidence>
<name>A0A9D2HJI0_9BACT</name>
<feature type="compositionally biased region" description="Basic and acidic residues" evidence="1">
    <location>
        <begin position="67"/>
        <end position="78"/>
    </location>
</feature>
<reference evidence="2" key="2">
    <citation type="submission" date="2021-04" db="EMBL/GenBank/DDBJ databases">
        <authorList>
            <person name="Gilroy R."/>
        </authorList>
    </citation>
    <scope>NUCLEOTIDE SEQUENCE</scope>
    <source>
        <strain evidence="2">5032</strain>
    </source>
</reference>
<dbReference type="Proteomes" id="UP000823821">
    <property type="component" value="Unassembled WGS sequence"/>
</dbReference>